<dbReference type="InterPro" id="IPR047057">
    <property type="entry name" value="MerR_fam"/>
</dbReference>
<proteinExistence type="predicted"/>
<evidence type="ECO:0000259" key="2">
    <source>
        <dbReference type="PROSITE" id="PS50937"/>
    </source>
</evidence>
<dbReference type="InterPro" id="IPR009061">
    <property type="entry name" value="DNA-bd_dom_put_sf"/>
</dbReference>
<comment type="caution">
    <text evidence="3">The sequence shown here is derived from an EMBL/GenBank/DDBJ whole genome shotgun (WGS) entry which is preliminary data.</text>
</comment>
<dbReference type="PRINTS" id="PR00040">
    <property type="entry name" value="HTHMERR"/>
</dbReference>
<dbReference type="EMBL" id="BOOZ01000092">
    <property type="protein sequence ID" value="GIJ13252.1"/>
    <property type="molecule type" value="Genomic_DNA"/>
</dbReference>
<feature type="domain" description="HTH merR-type" evidence="2">
    <location>
        <begin position="1"/>
        <end position="68"/>
    </location>
</feature>
<accession>A0ABQ4I5U1</accession>
<keyword evidence="4" id="KW-1185">Reference proteome</keyword>
<dbReference type="SUPFAM" id="SSF46955">
    <property type="entry name" value="Putative DNA-binding domain"/>
    <property type="match status" value="1"/>
</dbReference>
<protein>
    <submittedName>
        <fullName evidence="3">MerR family transcriptional regulator</fullName>
    </submittedName>
</protein>
<dbReference type="Proteomes" id="UP000647017">
    <property type="component" value="Unassembled WGS sequence"/>
</dbReference>
<dbReference type="Gene3D" id="1.10.1660.10">
    <property type="match status" value="1"/>
</dbReference>
<reference evidence="3 4" key="1">
    <citation type="submission" date="2021-01" db="EMBL/GenBank/DDBJ databases">
        <title>Whole genome shotgun sequence of Verrucosispora andamanensis NBRC 109075.</title>
        <authorList>
            <person name="Komaki H."/>
            <person name="Tamura T."/>
        </authorList>
    </citation>
    <scope>NUCLEOTIDE SEQUENCE [LARGE SCALE GENOMIC DNA]</scope>
    <source>
        <strain evidence="3 4">NBRC 109075</strain>
    </source>
</reference>
<sequence length="134" mass="14647">MRIGELARRTGISERALRYYEEQQLLRPERRRSGYREYAEGDVRTVRNIRTLLAAGLSTYTIAEVLPCMTDDGDALVPACPELTTVLSQDRDRLTTAIDDLLAARDILDAIIAAGRSETAQPASDPALTAAPAG</sequence>
<dbReference type="RefSeq" id="WP_204015739.1">
    <property type="nucleotide sequence ID" value="NZ_BOOZ01000092.1"/>
</dbReference>
<dbReference type="PANTHER" id="PTHR30204:SF97">
    <property type="entry name" value="MERR FAMILY REGULATORY PROTEIN"/>
    <property type="match status" value="1"/>
</dbReference>
<dbReference type="Pfam" id="PF13411">
    <property type="entry name" value="MerR_1"/>
    <property type="match status" value="1"/>
</dbReference>
<dbReference type="PANTHER" id="PTHR30204">
    <property type="entry name" value="REDOX-CYCLING DRUG-SENSING TRANSCRIPTIONAL ACTIVATOR SOXR"/>
    <property type="match status" value="1"/>
</dbReference>
<evidence type="ECO:0000313" key="4">
    <source>
        <dbReference type="Proteomes" id="UP000647017"/>
    </source>
</evidence>
<dbReference type="CDD" id="cd01282">
    <property type="entry name" value="HTH_MerR-like_sg3"/>
    <property type="match status" value="1"/>
</dbReference>
<name>A0ABQ4I5U1_9ACTN</name>
<dbReference type="SMART" id="SM00422">
    <property type="entry name" value="HTH_MERR"/>
    <property type="match status" value="1"/>
</dbReference>
<dbReference type="PROSITE" id="PS50937">
    <property type="entry name" value="HTH_MERR_2"/>
    <property type="match status" value="1"/>
</dbReference>
<gene>
    <name evidence="3" type="ORF">Van01_64660</name>
</gene>
<dbReference type="InterPro" id="IPR000551">
    <property type="entry name" value="MerR-type_HTH_dom"/>
</dbReference>
<evidence type="ECO:0000256" key="1">
    <source>
        <dbReference type="ARBA" id="ARBA00023125"/>
    </source>
</evidence>
<evidence type="ECO:0000313" key="3">
    <source>
        <dbReference type="EMBL" id="GIJ13252.1"/>
    </source>
</evidence>
<keyword evidence="1" id="KW-0238">DNA-binding</keyword>
<organism evidence="3 4">
    <name type="scientific">Micromonospora andamanensis</name>
    <dbReference type="NCBI Taxonomy" id="1287068"/>
    <lineage>
        <taxon>Bacteria</taxon>
        <taxon>Bacillati</taxon>
        <taxon>Actinomycetota</taxon>
        <taxon>Actinomycetes</taxon>
        <taxon>Micromonosporales</taxon>
        <taxon>Micromonosporaceae</taxon>
        <taxon>Micromonospora</taxon>
    </lineage>
</organism>
<dbReference type="PROSITE" id="PS00552">
    <property type="entry name" value="HTH_MERR_1"/>
    <property type="match status" value="1"/>
</dbReference>